<feature type="region of interest" description="Disordered" evidence="1">
    <location>
        <begin position="1"/>
        <end position="29"/>
    </location>
</feature>
<dbReference type="KEGG" id="nhe:NECHADRAFT_75963"/>
<dbReference type="AlphaFoldDB" id="C7Z636"/>
<sequence>MDAPPNPRSRSFPFWINNASQPPRGRTFPELREWQQTAPSTHRSFPQSSTMAHSSRLFVEPNMSPSPSVPKHRHQHQPAVKMPARLPNLDKLLALLESQARADRAWSLASLLRRPRLLARRLARRCSRLSGGPFPLPSGPPPSPPTALSPSDLVVAPVFLDDRVRPRPLPLGVFVFWFLVFWASPLLRFSLREINESTPSQNHQDLNHTADTSLICRVLSPQNGSISCPSTTPMLCLFPLNECMPLGQLISTGSVFSLLQWLRLYFHRGTQFHPSFEDPRLRLYFDDGAQIHLYSETWLRLYFDCGTRFHLFINGPRLRLYFETRLHFSFNSPQLRLYFEGVGFASTSRWLASPLLRWRPAWLARNSLNSQQGTEVLRIYLS</sequence>
<organism evidence="2 3">
    <name type="scientific">Fusarium vanettenii (strain ATCC MYA-4622 / CBS 123669 / FGSC 9596 / NRRL 45880 / 77-13-4)</name>
    <name type="common">Fusarium solani subsp. pisi</name>
    <dbReference type="NCBI Taxonomy" id="660122"/>
    <lineage>
        <taxon>Eukaryota</taxon>
        <taxon>Fungi</taxon>
        <taxon>Dikarya</taxon>
        <taxon>Ascomycota</taxon>
        <taxon>Pezizomycotina</taxon>
        <taxon>Sordariomycetes</taxon>
        <taxon>Hypocreomycetidae</taxon>
        <taxon>Hypocreales</taxon>
        <taxon>Nectriaceae</taxon>
        <taxon>Fusarium</taxon>
        <taxon>Fusarium solani species complex</taxon>
        <taxon>Fusarium vanettenii</taxon>
    </lineage>
</organism>
<keyword evidence="3" id="KW-1185">Reference proteome</keyword>
<dbReference type="InParanoid" id="C7Z636"/>
<evidence type="ECO:0000313" key="3">
    <source>
        <dbReference type="Proteomes" id="UP000005206"/>
    </source>
</evidence>
<dbReference type="HOGENOM" id="CLU_723795_0_0_1"/>
<dbReference type="RefSeq" id="XP_003046340.1">
    <property type="nucleotide sequence ID" value="XM_003046294.1"/>
</dbReference>
<proteinExistence type="predicted"/>
<evidence type="ECO:0000256" key="1">
    <source>
        <dbReference type="SAM" id="MobiDB-lite"/>
    </source>
</evidence>
<evidence type="ECO:0000313" key="2">
    <source>
        <dbReference type="EMBL" id="EEU40627.1"/>
    </source>
</evidence>
<protein>
    <submittedName>
        <fullName evidence="2">Uncharacterized protein</fullName>
    </submittedName>
</protein>
<dbReference type="EMBL" id="GG698910">
    <property type="protein sequence ID" value="EEU40627.1"/>
    <property type="molecule type" value="Genomic_DNA"/>
</dbReference>
<dbReference type="VEuPathDB" id="FungiDB:NECHADRAFT_75963"/>
<reference evidence="2 3" key="1">
    <citation type="journal article" date="2009" name="PLoS Genet.">
        <title>The genome of Nectria haematococca: contribution of supernumerary chromosomes to gene expansion.</title>
        <authorList>
            <person name="Coleman J.J."/>
            <person name="Rounsley S.D."/>
            <person name="Rodriguez-Carres M."/>
            <person name="Kuo A."/>
            <person name="Wasmann C.C."/>
            <person name="Grimwood J."/>
            <person name="Schmutz J."/>
            <person name="Taga M."/>
            <person name="White G.J."/>
            <person name="Zhou S."/>
            <person name="Schwartz D.C."/>
            <person name="Freitag M."/>
            <person name="Ma L.J."/>
            <person name="Danchin E.G."/>
            <person name="Henrissat B."/>
            <person name="Coutinho P.M."/>
            <person name="Nelson D.R."/>
            <person name="Straney D."/>
            <person name="Napoli C.A."/>
            <person name="Barker B.M."/>
            <person name="Gribskov M."/>
            <person name="Rep M."/>
            <person name="Kroken S."/>
            <person name="Molnar I."/>
            <person name="Rensing C."/>
            <person name="Kennell J.C."/>
            <person name="Zamora J."/>
            <person name="Farman M.L."/>
            <person name="Selker E.U."/>
            <person name="Salamov A."/>
            <person name="Shapiro H."/>
            <person name="Pangilinan J."/>
            <person name="Lindquist E."/>
            <person name="Lamers C."/>
            <person name="Grigoriev I.V."/>
            <person name="Geiser D.M."/>
            <person name="Covert S.F."/>
            <person name="Temporini E."/>
            <person name="Vanetten H.D."/>
        </authorList>
    </citation>
    <scope>NUCLEOTIDE SEQUENCE [LARGE SCALE GENOMIC DNA]</scope>
    <source>
        <strain evidence="3">ATCC MYA-4622 / CBS 123669 / FGSC 9596 / NRRL 45880 / 77-13-4</strain>
    </source>
</reference>
<dbReference type="GeneID" id="9668533"/>
<dbReference type="Proteomes" id="UP000005206">
    <property type="component" value="Chromosome 2"/>
</dbReference>
<accession>C7Z636</accession>
<name>C7Z636_FUSV7</name>
<gene>
    <name evidence="2" type="ORF">NECHADRAFT_75963</name>
</gene>